<organism evidence="1 2">
    <name type="scientific">Bradyrhizobium uaiense</name>
    <dbReference type="NCBI Taxonomy" id="2594946"/>
    <lineage>
        <taxon>Bacteria</taxon>
        <taxon>Pseudomonadati</taxon>
        <taxon>Pseudomonadota</taxon>
        <taxon>Alphaproteobacteria</taxon>
        <taxon>Hyphomicrobiales</taxon>
        <taxon>Nitrobacteraceae</taxon>
        <taxon>Bradyrhizobium</taxon>
    </lineage>
</organism>
<dbReference type="EMBL" id="VKHP01000216">
    <property type="protein sequence ID" value="NEV01093.1"/>
    <property type="molecule type" value="Genomic_DNA"/>
</dbReference>
<protein>
    <submittedName>
        <fullName evidence="1">Uncharacterized protein</fullName>
    </submittedName>
</protein>
<evidence type="ECO:0000313" key="1">
    <source>
        <dbReference type="EMBL" id="NEV01093.1"/>
    </source>
</evidence>
<reference evidence="1 2" key="1">
    <citation type="journal article" date="2020" name="Arch. Microbiol.">
        <title>Bradyrhizobium uaiense sp. nov., a new highly efficient cowpea symbiont.</title>
        <authorList>
            <person name="Cabral Michel D."/>
            <person name="Azarias Guimaraes A."/>
            <person name="Martins da Costa E."/>
            <person name="Soares de Carvalho T."/>
            <person name="Balsanelli E."/>
            <person name="Willems A."/>
            <person name="Maltempi de Souza E."/>
            <person name="de Souza Moreira F.M."/>
        </authorList>
    </citation>
    <scope>NUCLEOTIDE SEQUENCE [LARGE SCALE GENOMIC DNA]</scope>
    <source>
        <strain evidence="1 2">UFLA 03-164</strain>
    </source>
</reference>
<dbReference type="RefSeq" id="WP_163160629.1">
    <property type="nucleotide sequence ID" value="NZ_VKHP01000216.1"/>
</dbReference>
<comment type="caution">
    <text evidence="1">The sequence shown here is derived from an EMBL/GenBank/DDBJ whole genome shotgun (WGS) entry which is preliminary data.</text>
</comment>
<dbReference type="AlphaFoldDB" id="A0A6P1BU24"/>
<dbReference type="Proteomes" id="UP000468531">
    <property type="component" value="Unassembled WGS sequence"/>
</dbReference>
<sequence length="95" mass="10920">MTTTHRPAEAIVWRFRERYMRGEWDSVTNQTGEFVNEAGELVTRRNPIPTGARIKIMEGEFADLITTVRGRKHGKLEFLANGKWETTRESNARAA</sequence>
<keyword evidence="2" id="KW-1185">Reference proteome</keyword>
<evidence type="ECO:0000313" key="2">
    <source>
        <dbReference type="Proteomes" id="UP000468531"/>
    </source>
</evidence>
<name>A0A6P1BU24_9BRAD</name>
<proteinExistence type="predicted"/>
<gene>
    <name evidence="1" type="ORF">FNJ47_36200</name>
</gene>
<accession>A0A6P1BU24</accession>